<feature type="compositionally biased region" description="Basic and acidic residues" evidence="1">
    <location>
        <begin position="136"/>
        <end position="152"/>
    </location>
</feature>
<gene>
    <name evidence="2" type="ORF">Cvel_20247</name>
</gene>
<accession>A0A0G4G593</accession>
<dbReference type="EMBL" id="CDMZ01000888">
    <property type="protein sequence ID" value="CEM23393.1"/>
    <property type="molecule type" value="Genomic_DNA"/>
</dbReference>
<dbReference type="InterPro" id="IPR011009">
    <property type="entry name" value="Kinase-like_dom_sf"/>
</dbReference>
<dbReference type="SUPFAM" id="SSF56112">
    <property type="entry name" value="Protein kinase-like (PK-like)"/>
    <property type="match status" value="1"/>
</dbReference>
<feature type="region of interest" description="Disordered" evidence="1">
    <location>
        <begin position="103"/>
        <end position="158"/>
    </location>
</feature>
<dbReference type="InterPro" id="IPR008271">
    <property type="entry name" value="Ser/Thr_kinase_AS"/>
</dbReference>
<name>A0A0G4G593_9ALVE</name>
<dbReference type="AlphaFoldDB" id="A0A0G4G593"/>
<dbReference type="VEuPathDB" id="CryptoDB:Cvel_20247"/>
<proteinExistence type="predicted"/>
<feature type="compositionally biased region" description="Basic residues" evidence="1">
    <location>
        <begin position="107"/>
        <end position="117"/>
    </location>
</feature>
<dbReference type="PROSITE" id="PS00108">
    <property type="entry name" value="PROTEIN_KINASE_ST"/>
    <property type="match status" value="1"/>
</dbReference>
<dbReference type="Gene3D" id="1.10.510.10">
    <property type="entry name" value="Transferase(Phosphotransferase) domain 1"/>
    <property type="match status" value="1"/>
</dbReference>
<sequence length="172" mass="19258">MERGESMSEEDLAAVGSGSRLLSAIDYLHQRKVVHRDLKLKNVLFPSVDSNHAILLEGDLAGRVALSSCTLPAYPAEPFARPEPMDAFSVLLWSFRAPPPDRSLLAPKRHSTAKKVQTRSSGPGSDDLKVFLLGETKTERSAREEKESASERQKKRQSLLVWQDRSVYGWRQ</sequence>
<organism evidence="2">
    <name type="scientific">Chromera velia CCMP2878</name>
    <dbReference type="NCBI Taxonomy" id="1169474"/>
    <lineage>
        <taxon>Eukaryota</taxon>
        <taxon>Sar</taxon>
        <taxon>Alveolata</taxon>
        <taxon>Colpodellida</taxon>
        <taxon>Chromeraceae</taxon>
        <taxon>Chromera</taxon>
    </lineage>
</organism>
<evidence type="ECO:0000256" key="1">
    <source>
        <dbReference type="SAM" id="MobiDB-lite"/>
    </source>
</evidence>
<reference evidence="2" key="1">
    <citation type="submission" date="2014-11" db="EMBL/GenBank/DDBJ databases">
        <authorList>
            <person name="Otto D Thomas"/>
            <person name="Naeem Raeece"/>
        </authorList>
    </citation>
    <scope>NUCLEOTIDE SEQUENCE</scope>
</reference>
<evidence type="ECO:0008006" key="3">
    <source>
        <dbReference type="Google" id="ProtNLM"/>
    </source>
</evidence>
<protein>
    <recommendedName>
        <fullName evidence="3">Protein kinase domain-containing protein</fullName>
    </recommendedName>
</protein>
<dbReference type="GO" id="GO:0004672">
    <property type="term" value="F:protein kinase activity"/>
    <property type="evidence" value="ECO:0007669"/>
    <property type="project" value="InterPro"/>
</dbReference>
<evidence type="ECO:0000313" key="2">
    <source>
        <dbReference type="EMBL" id="CEM23393.1"/>
    </source>
</evidence>